<evidence type="ECO:0000313" key="2">
    <source>
        <dbReference type="EMBL" id="GBG24131.1"/>
    </source>
</evidence>
<evidence type="ECO:0000256" key="1">
    <source>
        <dbReference type="SAM" id="MobiDB-lite"/>
    </source>
</evidence>
<dbReference type="SUPFAM" id="SSF48452">
    <property type="entry name" value="TPR-like"/>
    <property type="match status" value="1"/>
</dbReference>
<feature type="compositionally biased region" description="Basic residues" evidence="1">
    <location>
        <begin position="374"/>
        <end position="386"/>
    </location>
</feature>
<keyword evidence="3" id="KW-1185">Reference proteome</keyword>
<protein>
    <submittedName>
        <fullName evidence="2">Uncharacterized protein</fullName>
    </submittedName>
</protein>
<sequence length="494" mass="56166">MTKSQPGLQVLRVEGIDAMSSTRLREEARALCADVDASLLAKKCATQERLANDRARMAAVLVLVKRENQELADWSAREKSGPLGANCGEPRAVDGRWTSASLEHAIEHTKEIAISKPVSKQRKRCHWTEAYTYSVRKRALPAEHCDLSIEHLQKAIRKDRKDASLYYTVGLRHWDNLRLQDAAQWFMRAVACAESNRELNSPVVINNSLHLNFEAHLALGYEQRESLVKSSNFSIAAQAMESWLDVGAWSKEQLQEADDTLCLVEEALRPFRYEDQEVILRSGSLGSLGDLHVRILYRRIEYGGSATDTCKQRLGELLAERREFAQACKVLYDASSADRVQHPRLPAQALRTYEPWNEVTSYAYDRFDAVPAHRERRRRRERHKSRSLLCAGPGDRDRLKQEHSNRERYRAFESRVIAHHHNNRDTTSLESKTTSGDLGLFCVARETLRNDDDTACACANEAQGMFKEEVRSHASRVALAREHETPALESSTFP</sequence>
<dbReference type="InParanoid" id="A0A2R5G7X2"/>
<feature type="compositionally biased region" description="Basic and acidic residues" evidence="1">
    <location>
        <begin position="394"/>
        <end position="403"/>
    </location>
</feature>
<dbReference type="Proteomes" id="UP000241890">
    <property type="component" value="Unassembled WGS sequence"/>
</dbReference>
<accession>A0A2R5G7X2</accession>
<comment type="caution">
    <text evidence="2">The sequence shown here is derived from an EMBL/GenBank/DDBJ whole genome shotgun (WGS) entry which is preliminary data.</text>
</comment>
<name>A0A2R5G7X2_9STRA</name>
<dbReference type="AlphaFoldDB" id="A0A2R5G7X2"/>
<dbReference type="InterPro" id="IPR011990">
    <property type="entry name" value="TPR-like_helical_dom_sf"/>
</dbReference>
<dbReference type="EMBL" id="BEYU01000004">
    <property type="protein sequence ID" value="GBG24131.1"/>
    <property type="molecule type" value="Genomic_DNA"/>
</dbReference>
<organism evidence="2 3">
    <name type="scientific">Hondaea fermentalgiana</name>
    <dbReference type="NCBI Taxonomy" id="2315210"/>
    <lineage>
        <taxon>Eukaryota</taxon>
        <taxon>Sar</taxon>
        <taxon>Stramenopiles</taxon>
        <taxon>Bigyra</taxon>
        <taxon>Labyrinthulomycetes</taxon>
        <taxon>Thraustochytrida</taxon>
        <taxon>Thraustochytriidae</taxon>
        <taxon>Hondaea</taxon>
    </lineage>
</organism>
<evidence type="ECO:0000313" key="3">
    <source>
        <dbReference type="Proteomes" id="UP000241890"/>
    </source>
</evidence>
<reference evidence="2 3" key="1">
    <citation type="submission" date="2017-12" db="EMBL/GenBank/DDBJ databases">
        <title>Sequencing, de novo assembly and annotation of complete genome of a new Thraustochytrid species, strain FCC1311.</title>
        <authorList>
            <person name="Sedici K."/>
            <person name="Godart F."/>
            <person name="Aiese Cigliano R."/>
            <person name="Sanseverino W."/>
            <person name="Barakat M."/>
            <person name="Ortet P."/>
            <person name="Marechal E."/>
            <person name="Cagnac O."/>
            <person name="Amato A."/>
        </authorList>
    </citation>
    <scope>NUCLEOTIDE SEQUENCE [LARGE SCALE GENOMIC DNA]</scope>
</reference>
<feature type="region of interest" description="Disordered" evidence="1">
    <location>
        <begin position="373"/>
        <end position="403"/>
    </location>
</feature>
<gene>
    <name evidence="2" type="ORF">FCC1311_003492</name>
</gene>
<proteinExistence type="predicted"/>